<evidence type="ECO:0000313" key="2">
    <source>
        <dbReference type="Proteomes" id="UP000460298"/>
    </source>
</evidence>
<dbReference type="AlphaFoldDB" id="A0A833H2Q9"/>
<gene>
    <name evidence="1" type="ORF">F9K24_06785</name>
</gene>
<proteinExistence type="predicted"/>
<accession>A0A833H2Q9</accession>
<dbReference type="Proteomes" id="UP000460298">
    <property type="component" value="Unassembled WGS sequence"/>
</dbReference>
<name>A0A833H2Q9_9LEPT</name>
<sequence>MMTGSQIQEKLKQFAGRRVIVAYDHPFQRDARRYHYVPRREDFDQDSFYELIESFDGYMIDNGRPLDFESVYMLSCEDGIEIDDEGEIEYVQVGDAYVFDFESEAVLHCEGGRCSTAFSNLDDYVTRLTLRNED</sequence>
<evidence type="ECO:0000313" key="1">
    <source>
        <dbReference type="EMBL" id="KAB2933547.1"/>
    </source>
</evidence>
<reference evidence="1 2" key="1">
    <citation type="submission" date="2019-10" db="EMBL/GenBank/DDBJ databases">
        <title>Extracellular Electron Transfer in a Candidatus Methanoperedens spp. Enrichment Culture.</title>
        <authorList>
            <person name="Berger S."/>
            <person name="Rangel Shaw D."/>
            <person name="Berben T."/>
            <person name="In 'T Zandt M."/>
            <person name="Frank J."/>
            <person name="Reimann J."/>
            <person name="Jetten M.S.M."/>
            <person name="Welte C.U."/>
        </authorList>
    </citation>
    <scope>NUCLEOTIDE SEQUENCE [LARGE SCALE GENOMIC DNA]</scope>
    <source>
        <strain evidence="1">SB12</strain>
    </source>
</reference>
<dbReference type="EMBL" id="WBUI01000005">
    <property type="protein sequence ID" value="KAB2933547.1"/>
    <property type="molecule type" value="Genomic_DNA"/>
</dbReference>
<comment type="caution">
    <text evidence="1">The sequence shown here is derived from an EMBL/GenBank/DDBJ whole genome shotgun (WGS) entry which is preliminary data.</text>
</comment>
<organism evidence="1 2">
    <name type="scientific">Leptonema illini</name>
    <dbReference type="NCBI Taxonomy" id="183"/>
    <lineage>
        <taxon>Bacteria</taxon>
        <taxon>Pseudomonadati</taxon>
        <taxon>Spirochaetota</taxon>
        <taxon>Spirochaetia</taxon>
        <taxon>Leptospirales</taxon>
        <taxon>Leptospiraceae</taxon>
        <taxon>Leptonema</taxon>
    </lineage>
</organism>
<protein>
    <submittedName>
        <fullName evidence="1">Uncharacterized protein</fullName>
    </submittedName>
</protein>